<feature type="compositionally biased region" description="Basic residues" evidence="1">
    <location>
        <begin position="467"/>
        <end position="484"/>
    </location>
</feature>
<reference evidence="2" key="1">
    <citation type="journal article" date="2012" name="Nat. Commun.">
        <title>The genome of Prunus mume.</title>
        <authorList>
            <person name="Zhang Q."/>
            <person name="Chen W."/>
            <person name="Sun L."/>
            <person name="Zhao F."/>
            <person name="Huang B."/>
            <person name="Yang W."/>
            <person name="Tao Y."/>
            <person name="Wang J."/>
            <person name="Yuan Z."/>
            <person name="Fan G."/>
            <person name="Xing Z."/>
            <person name="Han C."/>
            <person name="Pan H."/>
            <person name="Zhong X."/>
            <person name="Shi W."/>
            <person name="Liang X."/>
            <person name="Du D."/>
            <person name="Sun F."/>
            <person name="Xu Z."/>
            <person name="Hao R."/>
            <person name="Lv T."/>
            <person name="Lv Y."/>
            <person name="Zheng Z."/>
            <person name="Sun M."/>
            <person name="Luo L."/>
            <person name="Cai M."/>
            <person name="Gao Y."/>
            <person name="Wang J."/>
            <person name="Yin Y."/>
            <person name="Xu X."/>
            <person name="Cheng T."/>
            <person name="Wang J."/>
        </authorList>
    </citation>
    <scope>NUCLEOTIDE SEQUENCE [LARGE SCALE GENOMIC DNA]</scope>
</reference>
<evidence type="ECO:0000313" key="3">
    <source>
        <dbReference type="RefSeq" id="XP_008244988.1"/>
    </source>
</evidence>
<name>A0ABM0PV62_PRUMU</name>
<dbReference type="GeneID" id="103343089"/>
<dbReference type="PANTHER" id="PTHR34109">
    <property type="entry name" value="BNAUNNG04460D PROTEIN-RELATED"/>
    <property type="match status" value="1"/>
</dbReference>
<organism evidence="2 3">
    <name type="scientific">Prunus mume</name>
    <name type="common">Japanese apricot</name>
    <name type="synonym">Armeniaca mume</name>
    <dbReference type="NCBI Taxonomy" id="102107"/>
    <lineage>
        <taxon>Eukaryota</taxon>
        <taxon>Viridiplantae</taxon>
        <taxon>Streptophyta</taxon>
        <taxon>Embryophyta</taxon>
        <taxon>Tracheophyta</taxon>
        <taxon>Spermatophyta</taxon>
        <taxon>Magnoliopsida</taxon>
        <taxon>eudicotyledons</taxon>
        <taxon>Gunneridae</taxon>
        <taxon>Pentapetalae</taxon>
        <taxon>rosids</taxon>
        <taxon>fabids</taxon>
        <taxon>Rosales</taxon>
        <taxon>Rosaceae</taxon>
        <taxon>Amygdaloideae</taxon>
        <taxon>Amygdaleae</taxon>
        <taxon>Prunus</taxon>
    </lineage>
</organism>
<dbReference type="InterPro" id="IPR029068">
    <property type="entry name" value="Glyas_Bleomycin-R_OHBP_Dase"/>
</dbReference>
<evidence type="ECO:0000256" key="1">
    <source>
        <dbReference type="SAM" id="MobiDB-lite"/>
    </source>
</evidence>
<feature type="region of interest" description="Disordered" evidence="1">
    <location>
        <begin position="448"/>
        <end position="484"/>
    </location>
</feature>
<gene>
    <name evidence="3" type="primary">LOC103343089</name>
</gene>
<dbReference type="PANTHER" id="PTHR34109:SF1">
    <property type="entry name" value="VOC DOMAIN-CONTAINING PROTEIN"/>
    <property type="match status" value="1"/>
</dbReference>
<keyword evidence="2" id="KW-1185">Reference proteome</keyword>
<sequence length="484" mass="55752">MAEPPPAKITHVTALLVVPRGQVISAARYYQDVFGAAFIDKYDDVVDIVHQATIKIGATTFYITDQYSRDLPAPNLCIRLKCQDPKSLNARISRDGFSYGQRPTAKDFYDDDGLLVRNVKDKFGHSWQLAKNKSEYVDPRFRDWTVRSYSIEPVRVTPNMLVPAPEGRHAFELYDKAFRGERRCYTTIPGPAQEQPVGCYLIDLGSSHILVTDDMEGGTHCRLQLELDKSCDITEATDFALDMGCKLVSGVKEDPLRPGVLMATVEDRYKFVWQLCQPLGGLGIWKEGFLSEERFKVSYIFEDLRTMHLSNKFRCRMPDVRMQVLNKTDYDKNSRKFDLGREDIIVVEFMSSKEVVDDLKKKIGFRGLIVGIVNEATDICPIVQRDMMEEYGCHVTLGLSLQTHDLTHEAVREIFIAALELREKRTVGQSTERVRAIEFVKGLRTTENQIEEVQEEEPEPQKEEPKRKRRRWNKLRNRPKRHKH</sequence>
<evidence type="ECO:0000313" key="2">
    <source>
        <dbReference type="Proteomes" id="UP000694861"/>
    </source>
</evidence>
<dbReference type="SUPFAM" id="SSF54593">
    <property type="entry name" value="Glyoxalase/Bleomycin resistance protein/Dihydroxybiphenyl dioxygenase"/>
    <property type="match status" value="2"/>
</dbReference>
<dbReference type="RefSeq" id="XP_008244988.1">
    <property type="nucleotide sequence ID" value="XM_008246766.2"/>
</dbReference>
<reference evidence="3" key="2">
    <citation type="submission" date="2025-08" db="UniProtKB">
        <authorList>
            <consortium name="RefSeq"/>
        </authorList>
    </citation>
    <scope>IDENTIFICATION</scope>
</reference>
<dbReference type="Gene3D" id="3.10.180.10">
    <property type="entry name" value="2,3-Dihydroxybiphenyl 1,2-Dioxygenase, domain 1"/>
    <property type="match status" value="1"/>
</dbReference>
<proteinExistence type="predicted"/>
<feature type="compositionally biased region" description="Acidic residues" evidence="1">
    <location>
        <begin position="449"/>
        <end position="458"/>
    </location>
</feature>
<dbReference type="Proteomes" id="UP000694861">
    <property type="component" value="Unplaced"/>
</dbReference>
<protein>
    <submittedName>
        <fullName evidence="3">Uncharacterized protein LOC103343089</fullName>
    </submittedName>
</protein>
<accession>A0ABM0PV62</accession>